<keyword evidence="5" id="KW-0119">Carbohydrate metabolism</keyword>
<evidence type="ECO:0008006" key="7">
    <source>
        <dbReference type="Google" id="ProtNLM"/>
    </source>
</evidence>
<dbReference type="EMBL" id="UINC01082726">
    <property type="protein sequence ID" value="SVC27759.1"/>
    <property type="molecule type" value="Genomic_DNA"/>
</dbReference>
<dbReference type="PANTHER" id="PTHR30246">
    <property type="entry name" value="2-KETO-3-DEOXY-6-PHOSPHOGLUCONATE ALDOLASE"/>
    <property type="match status" value="1"/>
</dbReference>
<comment type="subunit">
    <text evidence="3">Homotrimer.</text>
</comment>
<reference evidence="6" key="1">
    <citation type="submission" date="2018-05" db="EMBL/GenBank/DDBJ databases">
        <authorList>
            <person name="Lanie J.A."/>
            <person name="Ng W.-L."/>
            <person name="Kazmierczak K.M."/>
            <person name="Andrzejewski T.M."/>
            <person name="Davidsen T.M."/>
            <person name="Wayne K.J."/>
            <person name="Tettelin H."/>
            <person name="Glass J.I."/>
            <person name="Rusch D."/>
            <person name="Podicherti R."/>
            <person name="Tsui H.-C.T."/>
            <person name="Winkler M.E."/>
        </authorList>
    </citation>
    <scope>NUCLEOTIDE SEQUENCE</scope>
</reference>
<gene>
    <name evidence="6" type="ORF">METZ01_LOCUS280613</name>
</gene>
<dbReference type="Gene3D" id="3.20.20.70">
    <property type="entry name" value="Aldolase class I"/>
    <property type="match status" value="1"/>
</dbReference>
<evidence type="ECO:0000256" key="3">
    <source>
        <dbReference type="ARBA" id="ARBA00011233"/>
    </source>
</evidence>
<evidence type="ECO:0000256" key="2">
    <source>
        <dbReference type="ARBA" id="ARBA00006906"/>
    </source>
</evidence>
<keyword evidence="4" id="KW-0456">Lyase</keyword>
<dbReference type="AlphaFoldDB" id="A0A382KTY9"/>
<dbReference type="Pfam" id="PF01081">
    <property type="entry name" value="Aldolase"/>
    <property type="match status" value="1"/>
</dbReference>
<comment type="similarity">
    <text evidence="2">Belongs to the KHG/KDPG aldolase family.</text>
</comment>
<name>A0A382KTY9_9ZZZZ</name>
<evidence type="ECO:0000256" key="4">
    <source>
        <dbReference type="ARBA" id="ARBA00023239"/>
    </source>
</evidence>
<dbReference type="SUPFAM" id="SSF51569">
    <property type="entry name" value="Aldolase"/>
    <property type="match status" value="1"/>
</dbReference>
<evidence type="ECO:0000256" key="5">
    <source>
        <dbReference type="ARBA" id="ARBA00023277"/>
    </source>
</evidence>
<dbReference type="GO" id="GO:0016829">
    <property type="term" value="F:lyase activity"/>
    <property type="evidence" value="ECO:0007669"/>
    <property type="project" value="UniProtKB-KW"/>
</dbReference>
<organism evidence="6">
    <name type="scientific">marine metagenome</name>
    <dbReference type="NCBI Taxonomy" id="408172"/>
    <lineage>
        <taxon>unclassified sequences</taxon>
        <taxon>metagenomes</taxon>
        <taxon>ecological metagenomes</taxon>
    </lineage>
</organism>
<dbReference type="PANTHER" id="PTHR30246:SF1">
    <property type="entry name" value="2-DEHYDRO-3-DEOXY-6-PHOSPHOGALACTONATE ALDOLASE-RELATED"/>
    <property type="match status" value="1"/>
</dbReference>
<protein>
    <recommendedName>
        <fullName evidence="7">2-dehydro-3-deoxyphosphogluconate aldolase</fullName>
    </recommendedName>
</protein>
<proteinExistence type="inferred from homology"/>
<evidence type="ECO:0000313" key="6">
    <source>
        <dbReference type="EMBL" id="SVC27759.1"/>
    </source>
</evidence>
<dbReference type="InterPro" id="IPR000887">
    <property type="entry name" value="Aldlse_KDPG_KHG"/>
</dbReference>
<evidence type="ECO:0000256" key="1">
    <source>
        <dbReference type="ARBA" id="ARBA00004761"/>
    </source>
</evidence>
<sequence length="211" mass="22290">MNPEEFKKELRQAKASAILRTSDNQAARNAMDAAVRGGFRIIEFTMTIPGALDLIRDYSRQDGLLVGAGTVLTVEEARSAVEAGACYLVSPVLDPEIIHEAAALGVASMPGCSTPTEMLAAHRHGAQLQKLFPAPGIGPAYVQQTLGPLPFLNIVPTSGVTLENAADFLNAGSFAVGFVKSLFEPGDIAAGHFDVIENRARDMLEAVAKVS</sequence>
<comment type="pathway">
    <text evidence="1">Carbohydrate acid metabolism.</text>
</comment>
<dbReference type="CDD" id="cd00452">
    <property type="entry name" value="KDPG_aldolase"/>
    <property type="match status" value="1"/>
</dbReference>
<accession>A0A382KTY9</accession>
<dbReference type="InterPro" id="IPR013785">
    <property type="entry name" value="Aldolase_TIM"/>
</dbReference>